<dbReference type="SUPFAM" id="SSF49464">
    <property type="entry name" value="Carboxypeptidase regulatory domain-like"/>
    <property type="match status" value="1"/>
</dbReference>
<evidence type="ECO:0008006" key="4">
    <source>
        <dbReference type="Google" id="ProtNLM"/>
    </source>
</evidence>
<sequence length="896" mass="102966">MAYCQPSSNRQLGIRGQVLDSLTNQPVIAATVSVYHKKAGKILQYGFTNNTGSFALSNLPLRDSLLQIRISHIGYEKAEMDLKVVCGQSEADMAKVFLKKRSRRIEEVLVNRPPMLMNRDTLEINPEAFDLQPNAVVEDLLTKVPGIVVWGDGKITVNGKNVAKVLVEGRPFFGRDPTVATRNIPSDAIDKVKVYESPQNTAYQEQQLEIDITLKNEKKRGLFGKISYSEGTKDHREGTFLVNAFSPKNQLSLFAGGNNTNKIVRNVGDFLAANVYKPGGERLEPNTPMFGQSGLNRYVIGGTKFERKWNERFNTDIQFLLNDRRSENVTEIQEMRLLEDGQKQYIAEKQQRSNDGSGQSYLGLARYRNSKWDLRINSEAGQTASSEENRHERYVTDKEEEALSTLNKSVYDDENRRNGRLGFNLRQTDSVVSKLEVNYKFETQRNELGRRENILFNGRNPLSRIKQTDQNSSRHELDTDVGLNKLFRNLFGWPAGLQLEMNNNLVFRQADETQSDQFLDTIKNTYTVKNEALSYTDRLKEVFWTPQLSVSKGFVRPTGQGRNSLFAMTALGMQTFIRKNVSSHELRIVDQHFLYALPTAMLRYERAQQLSNKAFTFTFRSLLKQPEIYQLTALMDTTQKDYNRIGNHGLRPEEQYQFSLEFTDLRYARNMSQRLRLTYSLKRNVLAENITYRTDGGILTQTVNTDGLPALQGDYQYRTGKKVWNRALNLELTSRFSSGQYYFFSDGARYKSLLTDAWLETRAQYGLLERLNIGVLGAFSSNWNHTGNDAVRAGSHSLGLDVVLTWPRRTTLISRFVSKNFYAGGLSSNQQYLWNIELYYRMLKKEQLEIKISGYDILRNNRTVRTVLRDNIVRQVSVNNIQQFFLFSLSYYPRIF</sequence>
<organism evidence="2 3">
    <name type="scientific">Sphingobacterium thalpophilum</name>
    <dbReference type="NCBI Taxonomy" id="259"/>
    <lineage>
        <taxon>Bacteria</taxon>
        <taxon>Pseudomonadati</taxon>
        <taxon>Bacteroidota</taxon>
        <taxon>Sphingobacteriia</taxon>
        <taxon>Sphingobacteriales</taxon>
        <taxon>Sphingobacteriaceae</taxon>
        <taxon>Sphingobacterium</taxon>
    </lineage>
</organism>
<dbReference type="InterPro" id="IPR008969">
    <property type="entry name" value="CarboxyPept-like_regulatory"/>
</dbReference>
<evidence type="ECO:0000256" key="1">
    <source>
        <dbReference type="SAM" id="MobiDB-lite"/>
    </source>
</evidence>
<name>A0A4U9VMW6_9SPHI</name>
<dbReference type="KEGG" id="stha:NCTC11429_03105"/>
<feature type="compositionally biased region" description="Basic and acidic residues" evidence="1">
    <location>
        <begin position="387"/>
        <end position="397"/>
    </location>
</feature>
<gene>
    <name evidence="2" type="ORF">NCTC11429_03105</name>
</gene>
<protein>
    <recommendedName>
        <fullName evidence="4">Outer membrane protein beta-barrel domain-containing protein</fullName>
    </recommendedName>
</protein>
<dbReference type="RefSeq" id="WP_028069881.1">
    <property type="nucleotide sequence ID" value="NZ_LR590484.1"/>
</dbReference>
<proteinExistence type="predicted"/>
<dbReference type="EMBL" id="LR590484">
    <property type="protein sequence ID" value="VTR44784.1"/>
    <property type="molecule type" value="Genomic_DNA"/>
</dbReference>
<dbReference type="Pfam" id="PF13715">
    <property type="entry name" value="CarbopepD_reg_2"/>
    <property type="match status" value="1"/>
</dbReference>
<evidence type="ECO:0000313" key="3">
    <source>
        <dbReference type="Proteomes" id="UP000308196"/>
    </source>
</evidence>
<evidence type="ECO:0000313" key="2">
    <source>
        <dbReference type="EMBL" id="VTR44784.1"/>
    </source>
</evidence>
<dbReference type="GeneID" id="78463795"/>
<dbReference type="Proteomes" id="UP000308196">
    <property type="component" value="Chromosome"/>
</dbReference>
<feature type="region of interest" description="Disordered" evidence="1">
    <location>
        <begin position="378"/>
        <end position="399"/>
    </location>
</feature>
<reference evidence="2 3" key="1">
    <citation type="submission" date="2019-05" db="EMBL/GenBank/DDBJ databases">
        <authorList>
            <consortium name="Pathogen Informatics"/>
        </authorList>
    </citation>
    <scope>NUCLEOTIDE SEQUENCE [LARGE SCALE GENOMIC DNA]</scope>
    <source>
        <strain evidence="2 3">NCTC11429</strain>
    </source>
</reference>
<dbReference type="STRING" id="1123265.GCA_000686625_02786"/>
<dbReference type="SUPFAM" id="SSF56935">
    <property type="entry name" value="Porins"/>
    <property type="match status" value="1"/>
</dbReference>
<accession>A0A4U9VMW6</accession>
<dbReference type="Gene3D" id="2.60.40.1120">
    <property type="entry name" value="Carboxypeptidase-like, regulatory domain"/>
    <property type="match status" value="1"/>
</dbReference>
<dbReference type="AlphaFoldDB" id="A0A4U9VMW6"/>